<feature type="chain" id="PRO_5034937657" description="BD-FAE-like domain-containing protein" evidence="2">
    <location>
        <begin position="24"/>
        <end position="323"/>
    </location>
</feature>
<protein>
    <recommendedName>
        <fullName evidence="3">BD-FAE-like domain-containing protein</fullName>
    </recommendedName>
</protein>
<sequence>MLSRRMLFWFWFWLTCSSILTSADDQLVLKSSFMDLSNRTEAKILEDVEYGKDHPAQKLDVYLPPADIALGPVTIIWIHGGAWRTEDKADHRSLALNILNKSNCPVVAVNYRLSPRKETDGPAVHHPSHTLDVLEALVFIQEHGSSQLGIPQSVLDNIYLVGHSCGAHIITSIILSTESELYKIPTPPSLLASVKGIFMSEGIYDIDLLLKKYPAYSDFIEGAFGKLPSYKDVSATHYKSRGSYAIYWLVVHSKGDRLVNEQQAEEMWDHLWELYDDKSAHEYIEADWERLKLGHDEILGDDEYSSMIAQFIRETVAKRVAYS</sequence>
<keyword evidence="1" id="KW-0378">Hydrolase</keyword>
<organism evidence="4 5">
    <name type="scientific">Rhizoctonia solani</name>
    <dbReference type="NCBI Taxonomy" id="456999"/>
    <lineage>
        <taxon>Eukaryota</taxon>
        <taxon>Fungi</taxon>
        <taxon>Dikarya</taxon>
        <taxon>Basidiomycota</taxon>
        <taxon>Agaricomycotina</taxon>
        <taxon>Agaricomycetes</taxon>
        <taxon>Cantharellales</taxon>
        <taxon>Ceratobasidiaceae</taxon>
        <taxon>Rhizoctonia</taxon>
    </lineage>
</organism>
<dbReference type="GO" id="GO:0016787">
    <property type="term" value="F:hydrolase activity"/>
    <property type="evidence" value="ECO:0007669"/>
    <property type="project" value="UniProtKB-KW"/>
</dbReference>
<evidence type="ECO:0000313" key="5">
    <source>
        <dbReference type="Proteomes" id="UP000663888"/>
    </source>
</evidence>
<dbReference type="Proteomes" id="UP000663888">
    <property type="component" value="Unassembled WGS sequence"/>
</dbReference>
<feature type="signal peptide" evidence="2">
    <location>
        <begin position="1"/>
        <end position="23"/>
    </location>
</feature>
<reference evidence="4" key="1">
    <citation type="submission" date="2021-01" db="EMBL/GenBank/DDBJ databases">
        <authorList>
            <person name="Kaushik A."/>
        </authorList>
    </citation>
    <scope>NUCLEOTIDE SEQUENCE</scope>
    <source>
        <strain evidence="4">AG4-R118</strain>
    </source>
</reference>
<evidence type="ECO:0000256" key="1">
    <source>
        <dbReference type="ARBA" id="ARBA00022801"/>
    </source>
</evidence>
<dbReference type="AlphaFoldDB" id="A0A8H3GPE6"/>
<dbReference type="InterPro" id="IPR050300">
    <property type="entry name" value="GDXG_lipolytic_enzyme"/>
</dbReference>
<dbReference type="Pfam" id="PF20434">
    <property type="entry name" value="BD-FAE"/>
    <property type="match status" value="1"/>
</dbReference>
<evidence type="ECO:0000259" key="3">
    <source>
        <dbReference type="Pfam" id="PF20434"/>
    </source>
</evidence>
<comment type="caution">
    <text evidence="4">The sequence shown here is derived from an EMBL/GenBank/DDBJ whole genome shotgun (WGS) entry which is preliminary data.</text>
</comment>
<dbReference type="PANTHER" id="PTHR48081:SF33">
    <property type="entry name" value="KYNURENINE FORMAMIDASE"/>
    <property type="match status" value="1"/>
</dbReference>
<dbReference type="InterPro" id="IPR029058">
    <property type="entry name" value="AB_hydrolase_fold"/>
</dbReference>
<dbReference type="PANTHER" id="PTHR48081">
    <property type="entry name" value="AB HYDROLASE SUPERFAMILY PROTEIN C4A8.06C"/>
    <property type="match status" value="1"/>
</dbReference>
<dbReference type="EMBL" id="CAJMWX010001051">
    <property type="protein sequence ID" value="CAE6459526.1"/>
    <property type="molecule type" value="Genomic_DNA"/>
</dbReference>
<keyword evidence="2" id="KW-0732">Signal</keyword>
<feature type="domain" description="BD-FAE-like" evidence="3">
    <location>
        <begin position="59"/>
        <end position="271"/>
    </location>
</feature>
<accession>A0A8H3GPE6</accession>
<dbReference type="InterPro" id="IPR049492">
    <property type="entry name" value="BD-FAE-like_dom"/>
</dbReference>
<dbReference type="SUPFAM" id="SSF53474">
    <property type="entry name" value="alpha/beta-Hydrolases"/>
    <property type="match status" value="1"/>
</dbReference>
<name>A0A8H3GPE6_9AGAM</name>
<gene>
    <name evidence="4" type="ORF">RDB_LOCUS86672</name>
</gene>
<evidence type="ECO:0000256" key="2">
    <source>
        <dbReference type="SAM" id="SignalP"/>
    </source>
</evidence>
<dbReference type="Gene3D" id="3.40.50.1820">
    <property type="entry name" value="alpha/beta hydrolase"/>
    <property type="match status" value="1"/>
</dbReference>
<evidence type="ECO:0000313" key="4">
    <source>
        <dbReference type="EMBL" id="CAE6459526.1"/>
    </source>
</evidence>
<proteinExistence type="predicted"/>